<proteinExistence type="predicted"/>
<keyword evidence="1" id="KW-0805">Transcription regulation</keyword>
<accession>A0A645CSM5</accession>
<dbReference type="EMBL" id="VSSQ01029689">
    <property type="protein sequence ID" value="MPM79913.1"/>
    <property type="molecule type" value="Genomic_DNA"/>
</dbReference>
<keyword evidence="2" id="KW-0238">DNA-binding</keyword>
<sequence>MPGDCSVAGFDNSYLSDLIVPRMTSVDYNYEQYGQNLVRLAVEKIHDQTENYTGIQPVSLIVKASSAAE</sequence>
<evidence type="ECO:0000256" key="3">
    <source>
        <dbReference type="ARBA" id="ARBA00023163"/>
    </source>
</evidence>
<gene>
    <name evidence="5" type="ORF">SDC9_126956</name>
</gene>
<feature type="domain" description="Transcriptional regulator LacI/GalR-like sensor" evidence="4">
    <location>
        <begin position="2"/>
        <end position="66"/>
    </location>
</feature>
<dbReference type="AlphaFoldDB" id="A0A645CSM5"/>
<keyword evidence="3" id="KW-0804">Transcription</keyword>
<dbReference type="InterPro" id="IPR028082">
    <property type="entry name" value="Peripla_BP_I"/>
</dbReference>
<dbReference type="InterPro" id="IPR046335">
    <property type="entry name" value="LacI/GalR-like_sensor"/>
</dbReference>
<evidence type="ECO:0000313" key="5">
    <source>
        <dbReference type="EMBL" id="MPM79913.1"/>
    </source>
</evidence>
<evidence type="ECO:0000256" key="1">
    <source>
        <dbReference type="ARBA" id="ARBA00023015"/>
    </source>
</evidence>
<dbReference type="GO" id="GO:0003677">
    <property type="term" value="F:DNA binding"/>
    <property type="evidence" value="ECO:0007669"/>
    <property type="project" value="UniProtKB-KW"/>
</dbReference>
<dbReference type="Pfam" id="PF13377">
    <property type="entry name" value="Peripla_BP_3"/>
    <property type="match status" value="1"/>
</dbReference>
<dbReference type="SUPFAM" id="SSF53822">
    <property type="entry name" value="Periplasmic binding protein-like I"/>
    <property type="match status" value="1"/>
</dbReference>
<reference evidence="5" key="1">
    <citation type="submission" date="2019-08" db="EMBL/GenBank/DDBJ databases">
        <authorList>
            <person name="Kucharzyk K."/>
            <person name="Murdoch R.W."/>
            <person name="Higgins S."/>
            <person name="Loffler F."/>
        </authorList>
    </citation>
    <scope>NUCLEOTIDE SEQUENCE</scope>
</reference>
<protein>
    <recommendedName>
        <fullName evidence="4">Transcriptional regulator LacI/GalR-like sensor domain-containing protein</fullName>
    </recommendedName>
</protein>
<dbReference type="Gene3D" id="3.40.50.2300">
    <property type="match status" value="1"/>
</dbReference>
<evidence type="ECO:0000259" key="4">
    <source>
        <dbReference type="Pfam" id="PF13377"/>
    </source>
</evidence>
<comment type="caution">
    <text evidence="5">The sequence shown here is derived from an EMBL/GenBank/DDBJ whole genome shotgun (WGS) entry which is preliminary data.</text>
</comment>
<evidence type="ECO:0000256" key="2">
    <source>
        <dbReference type="ARBA" id="ARBA00023125"/>
    </source>
</evidence>
<organism evidence="5">
    <name type="scientific">bioreactor metagenome</name>
    <dbReference type="NCBI Taxonomy" id="1076179"/>
    <lineage>
        <taxon>unclassified sequences</taxon>
        <taxon>metagenomes</taxon>
        <taxon>ecological metagenomes</taxon>
    </lineage>
</organism>
<name>A0A645CSM5_9ZZZZ</name>